<dbReference type="GO" id="GO:0016740">
    <property type="term" value="F:transferase activity"/>
    <property type="evidence" value="ECO:0007669"/>
    <property type="project" value="UniProtKB-KW"/>
</dbReference>
<dbReference type="PANTHER" id="PTHR41533">
    <property type="entry name" value="L,D-TRANSPEPTIDASE HI_1667-RELATED"/>
    <property type="match status" value="1"/>
</dbReference>
<comment type="similarity">
    <text evidence="2">Belongs to the YkuD family.</text>
</comment>
<evidence type="ECO:0000256" key="5">
    <source>
        <dbReference type="ARBA" id="ARBA00022984"/>
    </source>
</evidence>
<proteinExistence type="inferred from homology"/>
<dbReference type="Pfam" id="PF03734">
    <property type="entry name" value="YkuD"/>
    <property type="match status" value="1"/>
</dbReference>
<keyword evidence="4 7" id="KW-0133">Cell shape</keyword>
<keyword evidence="5 7" id="KW-0573">Peptidoglycan synthesis</keyword>
<dbReference type="InterPro" id="IPR045380">
    <property type="entry name" value="LD_TPept_scaffold_dom"/>
</dbReference>
<evidence type="ECO:0000256" key="3">
    <source>
        <dbReference type="ARBA" id="ARBA00022679"/>
    </source>
</evidence>
<dbReference type="InterPro" id="IPR005490">
    <property type="entry name" value="LD_TPept_cat_dom"/>
</dbReference>
<dbReference type="PANTHER" id="PTHR41533:SF2">
    <property type="entry name" value="BLR7131 PROTEIN"/>
    <property type="match status" value="1"/>
</dbReference>
<dbReference type="CDD" id="cd16913">
    <property type="entry name" value="YkuD_like"/>
    <property type="match status" value="1"/>
</dbReference>
<evidence type="ECO:0000256" key="1">
    <source>
        <dbReference type="ARBA" id="ARBA00004752"/>
    </source>
</evidence>
<dbReference type="AlphaFoldDB" id="A0A4V2UY17"/>
<evidence type="ECO:0000256" key="2">
    <source>
        <dbReference type="ARBA" id="ARBA00005992"/>
    </source>
</evidence>
<comment type="caution">
    <text evidence="11">The sequence shown here is derived from an EMBL/GenBank/DDBJ whole genome shotgun (WGS) entry which is preliminary data.</text>
</comment>
<dbReference type="EMBL" id="SMAI01000004">
    <property type="protein sequence ID" value="TCT05608.1"/>
    <property type="molecule type" value="Genomic_DNA"/>
</dbReference>
<gene>
    <name evidence="11" type="ORF">EDC64_104165</name>
</gene>
<dbReference type="GO" id="GO:0071555">
    <property type="term" value="P:cell wall organization"/>
    <property type="evidence" value="ECO:0007669"/>
    <property type="project" value="UniProtKB-UniRule"/>
</dbReference>
<dbReference type="InterPro" id="IPR002477">
    <property type="entry name" value="Peptidoglycan-bd-like"/>
</dbReference>
<dbReference type="Gene3D" id="1.10.101.10">
    <property type="entry name" value="PGBD-like superfamily/PGBD"/>
    <property type="match status" value="1"/>
</dbReference>
<keyword evidence="3" id="KW-0808">Transferase</keyword>
<dbReference type="InterPro" id="IPR038063">
    <property type="entry name" value="Transpep_catalytic_dom"/>
</dbReference>
<dbReference type="GO" id="GO:0004180">
    <property type="term" value="F:carboxypeptidase activity"/>
    <property type="evidence" value="ECO:0007669"/>
    <property type="project" value="UniProtKB-ARBA"/>
</dbReference>
<dbReference type="Proteomes" id="UP000294664">
    <property type="component" value="Unassembled WGS sequence"/>
</dbReference>
<dbReference type="Pfam" id="PF20142">
    <property type="entry name" value="Scaffold"/>
    <property type="match status" value="1"/>
</dbReference>
<feature type="chain" id="PRO_5020799884" evidence="9">
    <location>
        <begin position="33"/>
        <end position="661"/>
    </location>
</feature>
<feature type="domain" description="L,D-TPase catalytic" evidence="10">
    <location>
        <begin position="417"/>
        <end position="589"/>
    </location>
</feature>
<dbReference type="GO" id="GO:0009252">
    <property type="term" value="P:peptidoglycan biosynthetic process"/>
    <property type="evidence" value="ECO:0007669"/>
    <property type="project" value="UniProtKB-UniPathway"/>
</dbReference>
<dbReference type="UniPathway" id="UPA00219"/>
<feature type="active site" description="Nucleophile" evidence="7">
    <location>
        <position position="564"/>
    </location>
</feature>
<keyword evidence="12" id="KW-1185">Reference proteome</keyword>
<keyword evidence="6 7" id="KW-0961">Cell wall biogenesis/degradation</keyword>
<sequence length="661" mass="69892">MEWPMAHRGTSSLCAWVVALGLATGFAGPAPATEGAAASGHAGMGTADLPPAATGEGAPHHLTGEAPRPGDGAGSGAAGHRASDTVPPPAPALRAPDPVPVIADLPPEPAPPVGLDPPARSPQGAKAEAPARDAAQDPAKPEVAAVPEDPEAPLKAAMARLLAAPPVAPGKEQEALAAFYGARSDAPVFVDAGGYTARGKAILARFAAAADEGLEPGAYKSVKLAPGAAPDTLAQAELRLAASVLLYARHAQAGRFDPGRISGMVTPTRTFPDPLAVLTALAAAPDAGRALAGYNPPHPGYAALRQKLAAARSGPPPRPLARIAPGPSLRPGESDPRVPALRARLEVAGAKGDPRYDRDLVAAVRTFQSRNGLEADGIVGAATVEALNLVEDPAERVADLIVNMERWRWLPRDLGAANVMVNIPEYMVRIRQDGRVIHATRVIVGKPETPTPLLTHDMEYVVINPAWNIPPTIARKEMLPKLRADPYFLARQGIEITRNGRVLDPASINWNAGLGGYSFRQPPGERNALGRIKFMFPNDHSVYLHDTPSRNLFANDRRMFSHGCIRVQDPLVFGEVIFSLGLGNDSWTEDRIEQAFGGKERYINLKHHIPVHLVYFTAFVDEAGRLSVRPDIYGIDARTKALLGLSEPQHVASGKPKTATR</sequence>
<evidence type="ECO:0000256" key="6">
    <source>
        <dbReference type="ARBA" id="ARBA00023316"/>
    </source>
</evidence>
<keyword evidence="9" id="KW-0732">Signal</keyword>
<dbReference type="GO" id="GO:0008360">
    <property type="term" value="P:regulation of cell shape"/>
    <property type="evidence" value="ECO:0007669"/>
    <property type="project" value="UniProtKB-UniRule"/>
</dbReference>
<feature type="signal peptide" evidence="9">
    <location>
        <begin position="1"/>
        <end position="32"/>
    </location>
</feature>
<dbReference type="InterPro" id="IPR036365">
    <property type="entry name" value="PGBD-like_sf"/>
</dbReference>
<organism evidence="11 12">
    <name type="scientific">Aquabacter spiritensis</name>
    <dbReference type="NCBI Taxonomy" id="933073"/>
    <lineage>
        <taxon>Bacteria</taxon>
        <taxon>Pseudomonadati</taxon>
        <taxon>Pseudomonadota</taxon>
        <taxon>Alphaproteobacteria</taxon>
        <taxon>Hyphomicrobiales</taxon>
        <taxon>Xanthobacteraceae</taxon>
        <taxon>Aquabacter</taxon>
    </lineage>
</organism>
<evidence type="ECO:0000256" key="7">
    <source>
        <dbReference type="PROSITE-ProRule" id="PRU01373"/>
    </source>
</evidence>
<feature type="region of interest" description="Disordered" evidence="8">
    <location>
        <begin position="311"/>
        <end position="337"/>
    </location>
</feature>
<dbReference type="Gene3D" id="2.40.440.10">
    <property type="entry name" value="L,D-transpeptidase catalytic domain-like"/>
    <property type="match status" value="1"/>
</dbReference>
<feature type="region of interest" description="Disordered" evidence="8">
    <location>
        <begin position="33"/>
        <end position="148"/>
    </location>
</feature>
<accession>A0A4V2UY17</accession>
<feature type="compositionally biased region" description="Pro residues" evidence="8">
    <location>
        <begin position="106"/>
        <end position="115"/>
    </location>
</feature>
<evidence type="ECO:0000313" key="11">
    <source>
        <dbReference type="EMBL" id="TCT05608.1"/>
    </source>
</evidence>
<evidence type="ECO:0000256" key="4">
    <source>
        <dbReference type="ARBA" id="ARBA00022960"/>
    </source>
</evidence>
<evidence type="ECO:0000256" key="8">
    <source>
        <dbReference type="SAM" id="MobiDB-lite"/>
    </source>
</evidence>
<evidence type="ECO:0000256" key="9">
    <source>
        <dbReference type="SAM" id="SignalP"/>
    </source>
</evidence>
<dbReference type="InterPro" id="IPR036366">
    <property type="entry name" value="PGBDSf"/>
</dbReference>
<evidence type="ECO:0000313" key="12">
    <source>
        <dbReference type="Proteomes" id="UP000294664"/>
    </source>
</evidence>
<reference evidence="11 12" key="1">
    <citation type="submission" date="2019-03" db="EMBL/GenBank/DDBJ databases">
        <title>Genomic Encyclopedia of Type Strains, Phase IV (KMG-IV): sequencing the most valuable type-strain genomes for metagenomic binning, comparative biology and taxonomic classification.</title>
        <authorList>
            <person name="Goeker M."/>
        </authorList>
    </citation>
    <scope>NUCLEOTIDE SEQUENCE [LARGE SCALE GENOMIC DNA]</scope>
    <source>
        <strain evidence="11 12">DSM 9035</strain>
    </source>
</reference>
<dbReference type="PROSITE" id="PS52029">
    <property type="entry name" value="LD_TPASE"/>
    <property type="match status" value="1"/>
</dbReference>
<dbReference type="Pfam" id="PF01471">
    <property type="entry name" value="PG_binding_1"/>
    <property type="match status" value="1"/>
</dbReference>
<protein>
    <submittedName>
        <fullName evidence="11">Murein L,D-transpeptidase YcbB/YkuD</fullName>
    </submittedName>
</protein>
<dbReference type="SUPFAM" id="SSF141523">
    <property type="entry name" value="L,D-transpeptidase catalytic domain-like"/>
    <property type="match status" value="1"/>
</dbReference>
<comment type="pathway">
    <text evidence="1 7">Cell wall biogenesis; peptidoglycan biosynthesis.</text>
</comment>
<dbReference type="InterPro" id="IPR052905">
    <property type="entry name" value="LD-transpeptidase_YkuD-like"/>
</dbReference>
<evidence type="ECO:0000259" key="10">
    <source>
        <dbReference type="PROSITE" id="PS52029"/>
    </source>
</evidence>
<name>A0A4V2UY17_9HYPH</name>
<feature type="active site" description="Proton donor/acceptor" evidence="7">
    <location>
        <position position="545"/>
    </location>
</feature>
<dbReference type="SUPFAM" id="SSF47090">
    <property type="entry name" value="PGBD-like"/>
    <property type="match status" value="1"/>
</dbReference>